<keyword evidence="8" id="KW-0764">Sulfate transport</keyword>
<keyword evidence="7 10" id="KW-1133">Transmembrane helix</keyword>
<dbReference type="Proteomes" id="UP001190825">
    <property type="component" value="Unassembled WGS sequence"/>
</dbReference>
<dbReference type="GO" id="GO:0005886">
    <property type="term" value="C:plasma membrane"/>
    <property type="evidence" value="ECO:0007669"/>
    <property type="project" value="TreeGrafter"/>
</dbReference>
<dbReference type="OMA" id="LGREYFT"/>
<keyword evidence="2" id="KW-0813">Transport</keyword>
<reference evidence="11 13" key="2">
    <citation type="journal article" date="2018" name="FEMS Microbiol. Ecol.">
        <title>Co-invading symbiotic mutualists of Medicago polymorpha retain high ancestral diversity and contain diverse accessory genomes.</title>
        <authorList>
            <person name="Porter S.S."/>
            <person name="Faber-Hammond J.J."/>
            <person name="Friesen M.L."/>
        </authorList>
    </citation>
    <scope>NUCLEOTIDE SEQUENCE [LARGE SCALE GENOMIC DNA]</scope>
    <source>
        <strain evidence="11 13">Str16</strain>
    </source>
</reference>
<organism evidence="12">
    <name type="scientific">Sinorhizobium medicae</name>
    <dbReference type="NCBI Taxonomy" id="110321"/>
    <lineage>
        <taxon>Bacteria</taxon>
        <taxon>Pseudomonadati</taxon>
        <taxon>Pseudomonadota</taxon>
        <taxon>Alphaproteobacteria</taxon>
        <taxon>Hyphomicrobiales</taxon>
        <taxon>Rhizobiaceae</taxon>
        <taxon>Sinorhizobium/Ensifer group</taxon>
        <taxon>Sinorhizobium</taxon>
    </lineage>
</organism>
<dbReference type="PANTHER" id="PTHR37468:SF1">
    <property type="entry name" value="SULFATE TRANSPORTER CYSZ"/>
    <property type="match status" value="1"/>
</dbReference>
<evidence type="ECO:0000256" key="2">
    <source>
        <dbReference type="ARBA" id="ARBA00022448"/>
    </source>
</evidence>
<dbReference type="EMBL" id="CABFNB010000111">
    <property type="protein sequence ID" value="VTZ62803.1"/>
    <property type="molecule type" value="Genomic_DNA"/>
</dbReference>
<dbReference type="EMBL" id="NBUC01000145">
    <property type="protein sequence ID" value="PLT96489.1"/>
    <property type="molecule type" value="Genomic_DNA"/>
</dbReference>
<dbReference type="GO" id="GO:0000103">
    <property type="term" value="P:sulfate assimilation"/>
    <property type="evidence" value="ECO:0007669"/>
    <property type="project" value="TreeGrafter"/>
</dbReference>
<evidence type="ECO:0000256" key="3">
    <source>
        <dbReference type="ARBA" id="ARBA00022475"/>
    </source>
</evidence>
<evidence type="ECO:0000256" key="4">
    <source>
        <dbReference type="ARBA" id="ARBA00022519"/>
    </source>
</evidence>
<reference evidence="12" key="3">
    <citation type="submission" date="2019-06" db="EMBL/GenBank/DDBJ databases">
        <authorList>
            <person name="Le Quere A."/>
            <person name="Colella S."/>
        </authorList>
    </citation>
    <scope>NUCLEOTIDE SEQUENCE</scope>
    <source>
        <strain evidence="12">EmedicaeMD41</strain>
    </source>
</reference>
<feature type="transmembrane region" description="Helical" evidence="10">
    <location>
        <begin position="21"/>
        <end position="40"/>
    </location>
</feature>
<keyword evidence="5" id="KW-0028">Amino-acid biosynthesis</keyword>
<evidence type="ECO:0000256" key="9">
    <source>
        <dbReference type="ARBA" id="ARBA00023136"/>
    </source>
</evidence>
<evidence type="ECO:0000256" key="1">
    <source>
        <dbReference type="ARBA" id="ARBA00004141"/>
    </source>
</evidence>
<evidence type="ECO:0000313" key="12">
    <source>
        <dbReference type="EMBL" id="VTZ62803.1"/>
    </source>
</evidence>
<keyword evidence="3" id="KW-1003">Cell membrane</keyword>
<dbReference type="AlphaFoldDB" id="A0A508X4S4"/>
<feature type="transmembrane region" description="Helical" evidence="10">
    <location>
        <begin position="131"/>
        <end position="159"/>
    </location>
</feature>
<comment type="subcellular location">
    <subcellularLocation>
        <location evidence="1">Membrane</location>
        <topology evidence="1">Multi-pass membrane protein</topology>
    </subcellularLocation>
</comment>
<dbReference type="GO" id="GO:0019344">
    <property type="term" value="P:cysteine biosynthetic process"/>
    <property type="evidence" value="ECO:0007669"/>
    <property type="project" value="TreeGrafter"/>
</dbReference>
<keyword evidence="13" id="KW-1185">Reference proteome</keyword>
<feature type="transmembrane region" description="Helical" evidence="10">
    <location>
        <begin position="193"/>
        <end position="217"/>
    </location>
</feature>
<sequence length="250" mass="26975">MIFDAARLAFANLFATETRTVFWKVIGLTLLALVALWFALREVFVWLALPWIDALMPGTPDWAGWLTFVVGLFASLGLALALALLLAPVTALIAGFFLDDVAEVVEKRDYPAEAPGTPLPLVEAITGSAKFLGVVVLGNIVALFLLLVPGVNIVAFFLVNGYLLGREFFEFAAMRHRPPAEARLFRAKHRSTVFLAGLLLAAFLAVPLLNLLTPLFAAGMMVHLHKMLSTRDPDFAGTATAGARGLKSTA</sequence>
<proteinExistence type="predicted"/>
<accession>A0A508X4S4</accession>
<evidence type="ECO:0000256" key="5">
    <source>
        <dbReference type="ARBA" id="ARBA00022605"/>
    </source>
</evidence>
<evidence type="ECO:0000313" key="13">
    <source>
        <dbReference type="Proteomes" id="UP001190825"/>
    </source>
</evidence>
<reference evidence="11" key="1">
    <citation type="submission" date="2017-04" db="EMBL/GenBank/DDBJ databases">
        <authorList>
            <person name="Porter S."/>
            <person name="Friesen M.L."/>
            <person name="Faber-Hammond J."/>
        </authorList>
    </citation>
    <scope>NUCLEOTIDE SEQUENCE</scope>
    <source>
        <strain evidence="11">Str16</strain>
    </source>
</reference>
<name>A0A508X4S4_9HYPH</name>
<keyword evidence="4" id="KW-0997">Cell inner membrane</keyword>
<evidence type="ECO:0000256" key="6">
    <source>
        <dbReference type="ARBA" id="ARBA00022692"/>
    </source>
</evidence>
<evidence type="ECO:0000256" key="8">
    <source>
        <dbReference type="ARBA" id="ARBA00023032"/>
    </source>
</evidence>
<dbReference type="InterPro" id="IPR059112">
    <property type="entry name" value="CysZ/EI24"/>
</dbReference>
<evidence type="ECO:0000256" key="10">
    <source>
        <dbReference type="SAM" id="Phobius"/>
    </source>
</evidence>
<keyword evidence="9 10" id="KW-0472">Membrane</keyword>
<dbReference type="InterPro" id="IPR050480">
    <property type="entry name" value="CysZ-like"/>
</dbReference>
<protein>
    <submittedName>
        <fullName evidence="11">Cysteine biosynthesis protein CysZ</fullName>
    </submittedName>
</protein>
<evidence type="ECO:0000313" key="11">
    <source>
        <dbReference type="EMBL" id="PLT96489.1"/>
    </source>
</evidence>
<gene>
    <name evidence="11" type="ORF">BMJ33_27465</name>
    <name evidence="12" type="ORF">EMEDMD4_440117</name>
</gene>
<dbReference type="Pfam" id="PF07264">
    <property type="entry name" value="EI24"/>
    <property type="match status" value="1"/>
</dbReference>
<dbReference type="GO" id="GO:0009675">
    <property type="term" value="F:high-affinity sulfate:proton symporter activity"/>
    <property type="evidence" value="ECO:0007669"/>
    <property type="project" value="TreeGrafter"/>
</dbReference>
<dbReference type="GeneID" id="61610965"/>
<dbReference type="PANTHER" id="PTHR37468">
    <property type="entry name" value="SULFATE TRANSPORTER CYSZ"/>
    <property type="match status" value="1"/>
</dbReference>
<evidence type="ECO:0000256" key="7">
    <source>
        <dbReference type="ARBA" id="ARBA00022989"/>
    </source>
</evidence>
<dbReference type="Proteomes" id="UP000507954">
    <property type="component" value="Unassembled WGS sequence"/>
</dbReference>
<dbReference type="NCBIfam" id="NF009407">
    <property type="entry name" value="PRK12768.1"/>
    <property type="match status" value="1"/>
</dbReference>
<dbReference type="RefSeq" id="WP_012067616.1">
    <property type="nucleotide sequence ID" value="NZ_ATYC01000022.1"/>
</dbReference>
<feature type="transmembrane region" description="Helical" evidence="10">
    <location>
        <begin position="65"/>
        <end position="98"/>
    </location>
</feature>
<keyword evidence="6 10" id="KW-0812">Transmembrane</keyword>